<feature type="transmembrane region" description="Helical" evidence="1">
    <location>
        <begin position="104"/>
        <end position="122"/>
    </location>
</feature>
<dbReference type="Pfam" id="PF04892">
    <property type="entry name" value="VanZ"/>
    <property type="match status" value="1"/>
</dbReference>
<dbReference type="NCBIfam" id="NF037970">
    <property type="entry name" value="vanZ_1"/>
    <property type="match status" value="1"/>
</dbReference>
<dbReference type="PANTHER" id="PTHR28008:SF1">
    <property type="entry name" value="DOMAIN PROTEIN, PUTATIVE (AFU_ORTHOLOGUE AFUA_3G10980)-RELATED"/>
    <property type="match status" value="1"/>
</dbReference>
<dbReference type="RefSeq" id="WP_418160086.1">
    <property type="nucleotide sequence ID" value="NZ_JBBLZC010000013.1"/>
</dbReference>
<evidence type="ECO:0000313" key="4">
    <source>
        <dbReference type="Proteomes" id="UP001375743"/>
    </source>
</evidence>
<protein>
    <submittedName>
        <fullName evidence="3">VanZ family protein</fullName>
    </submittedName>
</protein>
<dbReference type="Proteomes" id="UP001375743">
    <property type="component" value="Unassembled WGS sequence"/>
</dbReference>
<keyword evidence="1" id="KW-0812">Transmembrane</keyword>
<dbReference type="InterPro" id="IPR006976">
    <property type="entry name" value="VanZ-like"/>
</dbReference>
<evidence type="ECO:0000259" key="2">
    <source>
        <dbReference type="Pfam" id="PF04892"/>
    </source>
</evidence>
<comment type="caution">
    <text evidence="3">The sequence shown here is derived from an EMBL/GenBank/DDBJ whole genome shotgun (WGS) entry which is preliminary data.</text>
</comment>
<keyword evidence="1" id="KW-0472">Membrane</keyword>
<evidence type="ECO:0000256" key="1">
    <source>
        <dbReference type="SAM" id="Phobius"/>
    </source>
</evidence>
<feature type="transmembrane region" description="Helical" evidence="1">
    <location>
        <begin position="44"/>
        <end position="60"/>
    </location>
</feature>
<feature type="transmembrane region" description="Helical" evidence="1">
    <location>
        <begin position="67"/>
        <end position="84"/>
    </location>
</feature>
<keyword evidence="4" id="KW-1185">Reference proteome</keyword>
<organism evidence="3 4">
    <name type="scientific">Benzoatithermus flavus</name>
    <dbReference type="NCBI Taxonomy" id="3108223"/>
    <lineage>
        <taxon>Bacteria</taxon>
        <taxon>Pseudomonadati</taxon>
        <taxon>Pseudomonadota</taxon>
        <taxon>Alphaproteobacteria</taxon>
        <taxon>Geminicoccales</taxon>
        <taxon>Geminicoccaceae</taxon>
        <taxon>Benzoatithermus</taxon>
    </lineage>
</organism>
<name>A0ABU8XSR4_9PROT</name>
<sequence length="130" mass="14227">MRILIDARTRMVLFSLWCLGWAIVLVESLEPMTGTPFGLSDKLLHFMGYAVMTAAVASFAHERRGILCWTLFAILMGGLVEVAQDFVPTRSMDIYDFLADSAGAAVGATAALLWLVLVIAPLRRRRAAPA</sequence>
<feature type="domain" description="VanZ-like" evidence="2">
    <location>
        <begin position="40"/>
        <end position="114"/>
    </location>
</feature>
<keyword evidence="1" id="KW-1133">Transmembrane helix</keyword>
<reference evidence="3 4" key="1">
    <citation type="submission" date="2024-01" db="EMBL/GenBank/DDBJ databases">
        <title>Multi-omics insights into the function and evolution of sodium benzoate biodegradation pathways in Benzoatithermus flavus gen. nov., sp. nov. from hot spring.</title>
        <authorList>
            <person name="Hu C.-J."/>
            <person name="Li W.-J."/>
        </authorList>
    </citation>
    <scope>NUCLEOTIDE SEQUENCE [LARGE SCALE GENOMIC DNA]</scope>
    <source>
        <strain evidence="3 4">SYSU G07066</strain>
    </source>
</reference>
<evidence type="ECO:0000313" key="3">
    <source>
        <dbReference type="EMBL" id="MEK0084237.1"/>
    </source>
</evidence>
<dbReference type="PANTHER" id="PTHR28008">
    <property type="entry name" value="DOMAIN PROTEIN, PUTATIVE (AFU_ORTHOLOGUE AFUA_3G10980)-RELATED"/>
    <property type="match status" value="1"/>
</dbReference>
<dbReference type="EMBL" id="JBBLZC010000013">
    <property type="protein sequence ID" value="MEK0084237.1"/>
    <property type="molecule type" value="Genomic_DNA"/>
</dbReference>
<gene>
    <name evidence="3" type="ORF">U1T56_13825</name>
</gene>
<accession>A0ABU8XSR4</accession>
<proteinExistence type="predicted"/>